<dbReference type="EMBL" id="WNYA01000036">
    <property type="protein sequence ID" value="KAG8550628.1"/>
    <property type="molecule type" value="Genomic_DNA"/>
</dbReference>
<gene>
    <name evidence="1" type="ORF">GDO81_022947</name>
</gene>
<organism evidence="1 2">
    <name type="scientific">Engystomops pustulosus</name>
    <name type="common">Tungara frog</name>
    <name type="synonym">Physalaemus pustulosus</name>
    <dbReference type="NCBI Taxonomy" id="76066"/>
    <lineage>
        <taxon>Eukaryota</taxon>
        <taxon>Metazoa</taxon>
        <taxon>Chordata</taxon>
        <taxon>Craniata</taxon>
        <taxon>Vertebrata</taxon>
        <taxon>Euteleostomi</taxon>
        <taxon>Amphibia</taxon>
        <taxon>Batrachia</taxon>
        <taxon>Anura</taxon>
        <taxon>Neobatrachia</taxon>
        <taxon>Hyloidea</taxon>
        <taxon>Leptodactylidae</taxon>
        <taxon>Leiuperinae</taxon>
        <taxon>Engystomops</taxon>
    </lineage>
</organism>
<keyword evidence="2" id="KW-1185">Reference proteome</keyword>
<sequence length="101" mass="10716">MLCSVLTSSFPTSFPCSSLSGNPRTLSPASWGLASGMRCRPVAGEAQVVEVDKVGPQGPSGSTNSQWHRGPELWRCTTRSQYGRTALPSTVPSSSSVKTTW</sequence>
<dbReference type="AlphaFoldDB" id="A0AAV6ZWC7"/>
<proteinExistence type="predicted"/>
<evidence type="ECO:0000313" key="1">
    <source>
        <dbReference type="EMBL" id="KAG8550628.1"/>
    </source>
</evidence>
<reference evidence="1" key="1">
    <citation type="thesis" date="2020" institute="ProQuest LLC" country="789 East Eisenhower Parkway, Ann Arbor, MI, USA">
        <title>Comparative Genomics and Chromosome Evolution.</title>
        <authorList>
            <person name="Mudd A.B."/>
        </authorList>
    </citation>
    <scope>NUCLEOTIDE SEQUENCE</scope>
    <source>
        <strain evidence="1">237g6f4</strain>
        <tissue evidence="1">Blood</tissue>
    </source>
</reference>
<comment type="caution">
    <text evidence="1">The sequence shown here is derived from an EMBL/GenBank/DDBJ whole genome shotgun (WGS) entry which is preliminary data.</text>
</comment>
<name>A0AAV6ZWC7_ENGPU</name>
<accession>A0AAV6ZWC7</accession>
<evidence type="ECO:0008006" key="3">
    <source>
        <dbReference type="Google" id="ProtNLM"/>
    </source>
</evidence>
<evidence type="ECO:0000313" key="2">
    <source>
        <dbReference type="Proteomes" id="UP000824782"/>
    </source>
</evidence>
<dbReference type="Proteomes" id="UP000824782">
    <property type="component" value="Unassembled WGS sequence"/>
</dbReference>
<protein>
    <recommendedName>
        <fullName evidence="3">Secreted protein</fullName>
    </recommendedName>
</protein>